<name>A0A928ZVD7_LEPEC</name>
<feature type="transmembrane region" description="Helical" evidence="6">
    <location>
        <begin position="42"/>
        <end position="65"/>
    </location>
</feature>
<comment type="caution">
    <text evidence="9">The sequence shown here is derived from an EMBL/GenBank/DDBJ whole genome shotgun (WGS) entry which is preliminary data.</text>
</comment>
<evidence type="ECO:0000256" key="5">
    <source>
        <dbReference type="ARBA" id="ARBA00023136"/>
    </source>
</evidence>
<evidence type="ECO:0000256" key="6">
    <source>
        <dbReference type="RuleBase" id="RU366058"/>
    </source>
</evidence>
<dbReference type="InterPro" id="IPR015414">
    <property type="entry name" value="TMEM64"/>
</dbReference>
<dbReference type="PANTHER" id="PTHR12677:SF59">
    <property type="entry name" value="GOLGI APPARATUS MEMBRANE PROTEIN TVP38-RELATED"/>
    <property type="match status" value="1"/>
</dbReference>
<keyword evidence="10" id="KW-1185">Reference proteome</keyword>
<dbReference type="Proteomes" id="UP000615026">
    <property type="component" value="Unassembled WGS sequence"/>
</dbReference>
<protein>
    <recommendedName>
        <fullName evidence="6">TVP38/TMEM64 family membrane protein</fullName>
    </recommendedName>
</protein>
<keyword evidence="4 6" id="KW-1133">Transmembrane helix</keyword>
<dbReference type="AlphaFoldDB" id="A0A928ZVD7"/>
<evidence type="ECO:0000313" key="10">
    <source>
        <dbReference type="Proteomes" id="UP000615026"/>
    </source>
</evidence>
<gene>
    <name evidence="9" type="ORF">IQ260_16020</name>
</gene>
<keyword evidence="2 6" id="KW-1003">Cell membrane</keyword>
<dbReference type="PANTHER" id="PTHR12677">
    <property type="entry name" value="GOLGI APPARATUS MEMBRANE PROTEIN TVP38-RELATED"/>
    <property type="match status" value="1"/>
</dbReference>
<comment type="subcellular location">
    <subcellularLocation>
        <location evidence="1 6">Cell membrane</location>
        <topology evidence="1 6">Multi-pass membrane protein</topology>
    </subcellularLocation>
</comment>
<dbReference type="Pfam" id="PF09335">
    <property type="entry name" value="VTT_dom"/>
    <property type="match status" value="1"/>
</dbReference>
<evidence type="ECO:0000256" key="4">
    <source>
        <dbReference type="ARBA" id="ARBA00022989"/>
    </source>
</evidence>
<comment type="similarity">
    <text evidence="6">Belongs to the TVP38/TMEM64 family.</text>
</comment>
<evidence type="ECO:0000259" key="8">
    <source>
        <dbReference type="Pfam" id="PF09335"/>
    </source>
</evidence>
<evidence type="ECO:0000313" key="9">
    <source>
        <dbReference type="EMBL" id="MBE9068159.1"/>
    </source>
</evidence>
<evidence type="ECO:0000256" key="2">
    <source>
        <dbReference type="ARBA" id="ARBA00022475"/>
    </source>
</evidence>
<accession>A0A928ZVD7</accession>
<feature type="transmembrane region" description="Helical" evidence="6">
    <location>
        <begin position="77"/>
        <end position="101"/>
    </location>
</feature>
<feature type="domain" description="VTT" evidence="8">
    <location>
        <begin position="65"/>
        <end position="182"/>
    </location>
</feature>
<organism evidence="9 10">
    <name type="scientific">Leptolyngbya cf. ectocarpi LEGE 11479</name>
    <dbReference type="NCBI Taxonomy" id="1828722"/>
    <lineage>
        <taxon>Bacteria</taxon>
        <taxon>Bacillati</taxon>
        <taxon>Cyanobacteriota</taxon>
        <taxon>Cyanophyceae</taxon>
        <taxon>Leptolyngbyales</taxon>
        <taxon>Leptolyngbyaceae</taxon>
        <taxon>Leptolyngbya group</taxon>
        <taxon>Leptolyngbya</taxon>
    </lineage>
</organism>
<keyword evidence="3 6" id="KW-0812">Transmembrane</keyword>
<evidence type="ECO:0000256" key="3">
    <source>
        <dbReference type="ARBA" id="ARBA00022692"/>
    </source>
</evidence>
<feature type="transmembrane region" description="Helical" evidence="6">
    <location>
        <begin position="160"/>
        <end position="180"/>
    </location>
</feature>
<proteinExistence type="inferred from homology"/>
<evidence type="ECO:0000256" key="1">
    <source>
        <dbReference type="ARBA" id="ARBA00004651"/>
    </source>
</evidence>
<dbReference type="EMBL" id="JADEXP010000145">
    <property type="protein sequence ID" value="MBE9068159.1"/>
    <property type="molecule type" value="Genomic_DNA"/>
</dbReference>
<dbReference type="InterPro" id="IPR032816">
    <property type="entry name" value="VTT_dom"/>
</dbReference>
<feature type="transmembrane region" description="Helical" evidence="6">
    <location>
        <begin position="200"/>
        <end position="220"/>
    </location>
</feature>
<comment type="caution">
    <text evidence="6">Lacks conserved residue(s) required for the propagation of feature annotation.</text>
</comment>
<keyword evidence="5 6" id="KW-0472">Membrane</keyword>
<feature type="chain" id="PRO_5037898528" description="TVP38/TMEM64 family membrane protein" evidence="7">
    <location>
        <begin position="19"/>
        <end position="240"/>
    </location>
</feature>
<evidence type="ECO:0000256" key="7">
    <source>
        <dbReference type="SAM" id="SignalP"/>
    </source>
</evidence>
<feature type="signal peptide" evidence="7">
    <location>
        <begin position="1"/>
        <end position="18"/>
    </location>
</feature>
<sequence length="240" mass="25430">MAFASIGMVLLAAAPAMAQDAGESVGFFQGLQNQLVSTLAWIQSLGLWAPIVFVLLYIVITVAFLPASIVTLGAGFIFGVVQGSFLVFIAAMLGATAAFLIGRYVARDWIAQKIAGNKKFAAIDDAIAKEGRKLVFLIRLSPAFPFNLLNYALGLTQVSLTDYILGTTGILPGTIMYVYLGSLVKDLATLGTGDVPSNPVIDWAIKILILVTVVAITVYITRIARKALQGVSDEGMPAES</sequence>
<keyword evidence="7" id="KW-0732">Signal</keyword>
<reference evidence="9" key="1">
    <citation type="submission" date="2020-10" db="EMBL/GenBank/DDBJ databases">
        <authorList>
            <person name="Castelo-Branco R."/>
            <person name="Eusebio N."/>
            <person name="Adriana R."/>
            <person name="Vieira A."/>
            <person name="Brugerolle De Fraissinette N."/>
            <person name="Rezende De Castro R."/>
            <person name="Schneider M.P."/>
            <person name="Vasconcelos V."/>
            <person name="Leao P.N."/>
        </authorList>
    </citation>
    <scope>NUCLEOTIDE SEQUENCE</scope>
    <source>
        <strain evidence="9">LEGE 11479</strain>
    </source>
</reference>
<dbReference type="GO" id="GO:0005886">
    <property type="term" value="C:plasma membrane"/>
    <property type="evidence" value="ECO:0007669"/>
    <property type="project" value="UniProtKB-SubCell"/>
</dbReference>